<dbReference type="PANTHER" id="PTHR31290">
    <property type="entry name" value="UV-DAMAGE ENDONUCLEASE"/>
    <property type="match status" value="1"/>
</dbReference>
<dbReference type="GO" id="GO:0006289">
    <property type="term" value="P:nucleotide-excision repair"/>
    <property type="evidence" value="ECO:0007669"/>
    <property type="project" value="InterPro"/>
</dbReference>
<dbReference type="AlphaFoldDB" id="A0A2R4CGG7"/>
<evidence type="ECO:0000256" key="6">
    <source>
        <dbReference type="ARBA" id="ARBA00023204"/>
    </source>
</evidence>
<keyword evidence="2 7" id="KW-0255">Endonuclease</keyword>
<keyword evidence="6" id="KW-0234">DNA repair</keyword>
<dbReference type="Proteomes" id="UP000240505">
    <property type="component" value="Chromosome"/>
</dbReference>
<dbReference type="RefSeq" id="WP_107143881.1">
    <property type="nucleotide sequence ID" value="NZ_CP028324.1"/>
</dbReference>
<dbReference type="Gene3D" id="3.20.20.150">
    <property type="entry name" value="Divalent-metal-dependent TIM barrel enzymes"/>
    <property type="match status" value="1"/>
</dbReference>
<sequence>MPPHLGLVCVTVSNEIKYRTITRKRLLEQSPDTQQKLLDDIYRSNIQAFDTAMRYCERENIGLYRIPSSIFPFADDDLGRDLLASFADTLARSGARARERNIRLVMHPDQFVVLSSDSENVVANSVKILQMHADIMDLLGQPRTPWALLEIHGGKANRTDALVRNILALPDAIRCRLGLENDEYAYSAAEIHEACVQSGVPMVFDAHHHIVHEKLDSYDDPSVTQWFEQARATWAVPEHQLVHISNGRESFNDRQHSDLIETMPAAYARAPWIEIEAKSKEDAIARLRQWQAAAVA</sequence>
<dbReference type="GO" id="GO:0004519">
    <property type="term" value="F:endonuclease activity"/>
    <property type="evidence" value="ECO:0007669"/>
    <property type="project" value="UniProtKB-KW"/>
</dbReference>
<dbReference type="SUPFAM" id="SSF51658">
    <property type="entry name" value="Xylose isomerase-like"/>
    <property type="match status" value="1"/>
</dbReference>
<keyword evidence="8" id="KW-1185">Reference proteome</keyword>
<evidence type="ECO:0000256" key="2">
    <source>
        <dbReference type="ARBA" id="ARBA00022759"/>
    </source>
</evidence>
<gene>
    <name evidence="7" type="primary">uvdE</name>
    <name evidence="7" type="ORF">C9I28_25120</name>
</gene>
<proteinExistence type="predicted"/>
<reference evidence="7 8" key="1">
    <citation type="submission" date="2018-03" db="EMBL/GenBank/DDBJ databases">
        <title>Massilia armeniaca sp. nov., isolated from desert soil.</title>
        <authorList>
            <person name="Huang H."/>
            <person name="Ren M."/>
        </authorList>
    </citation>
    <scope>NUCLEOTIDE SEQUENCE [LARGE SCALE GENOMIC DNA]</scope>
    <source>
        <strain evidence="7 8">ZMN-3</strain>
    </source>
</reference>
<keyword evidence="1" id="KW-0540">Nuclease</keyword>
<evidence type="ECO:0000256" key="4">
    <source>
        <dbReference type="ARBA" id="ARBA00022769"/>
    </source>
</evidence>
<dbReference type="PANTHER" id="PTHR31290:SF5">
    <property type="entry name" value="UV-DAMAGE ENDONUCLEASE"/>
    <property type="match status" value="1"/>
</dbReference>
<evidence type="ECO:0000313" key="8">
    <source>
        <dbReference type="Proteomes" id="UP000240505"/>
    </source>
</evidence>
<evidence type="ECO:0000256" key="1">
    <source>
        <dbReference type="ARBA" id="ARBA00022722"/>
    </source>
</evidence>
<keyword evidence="5" id="KW-0378">Hydrolase</keyword>
<dbReference type="EMBL" id="CP028324">
    <property type="protein sequence ID" value="AVR98548.1"/>
    <property type="molecule type" value="Genomic_DNA"/>
</dbReference>
<dbReference type="GO" id="GO:0009411">
    <property type="term" value="P:response to UV"/>
    <property type="evidence" value="ECO:0007669"/>
    <property type="project" value="InterPro"/>
</dbReference>
<name>A0A2R4CGG7_9BURK</name>
<protein>
    <submittedName>
        <fullName evidence="7">UV DNA damage repair endonuclease UvsE</fullName>
    </submittedName>
</protein>
<dbReference type="OrthoDB" id="9782576at2"/>
<dbReference type="Pfam" id="PF03851">
    <property type="entry name" value="UvdE"/>
    <property type="match status" value="1"/>
</dbReference>
<dbReference type="InterPro" id="IPR036237">
    <property type="entry name" value="Xyl_isomerase-like_sf"/>
</dbReference>
<dbReference type="InterPro" id="IPR004601">
    <property type="entry name" value="UvdE"/>
</dbReference>
<evidence type="ECO:0000256" key="5">
    <source>
        <dbReference type="ARBA" id="ARBA00022801"/>
    </source>
</evidence>
<accession>A0A2R4CGG7</accession>
<evidence type="ECO:0000256" key="3">
    <source>
        <dbReference type="ARBA" id="ARBA00022763"/>
    </source>
</evidence>
<keyword evidence="4" id="KW-0228">DNA excision</keyword>
<organism evidence="7 8">
    <name type="scientific">Pseudoduganella armeniaca</name>
    <dbReference type="NCBI Taxonomy" id="2072590"/>
    <lineage>
        <taxon>Bacteria</taxon>
        <taxon>Pseudomonadati</taxon>
        <taxon>Pseudomonadota</taxon>
        <taxon>Betaproteobacteria</taxon>
        <taxon>Burkholderiales</taxon>
        <taxon>Oxalobacteraceae</taxon>
        <taxon>Telluria group</taxon>
        <taxon>Pseudoduganella</taxon>
    </lineage>
</organism>
<dbReference type="NCBIfam" id="TIGR00629">
    <property type="entry name" value="uvde"/>
    <property type="match status" value="1"/>
</dbReference>
<evidence type="ECO:0000313" key="7">
    <source>
        <dbReference type="EMBL" id="AVR98548.1"/>
    </source>
</evidence>
<dbReference type="GO" id="GO:0016787">
    <property type="term" value="F:hydrolase activity"/>
    <property type="evidence" value="ECO:0007669"/>
    <property type="project" value="UniProtKB-KW"/>
</dbReference>
<keyword evidence="3" id="KW-0227">DNA damage</keyword>
<dbReference type="KEGG" id="masz:C9I28_25120"/>